<keyword evidence="2" id="KW-0812">Transmembrane</keyword>
<evidence type="ECO:0000256" key="2">
    <source>
        <dbReference type="SAM" id="Phobius"/>
    </source>
</evidence>
<evidence type="ECO:0000313" key="3">
    <source>
        <dbReference type="EMBL" id="SIS87584.1"/>
    </source>
</evidence>
<feature type="transmembrane region" description="Helical" evidence="2">
    <location>
        <begin position="21"/>
        <end position="44"/>
    </location>
</feature>
<keyword evidence="1" id="KW-0175">Coiled coil</keyword>
<dbReference type="RefSeq" id="WP_054340414.1">
    <property type="nucleotide sequence ID" value="NZ_FTOE01000006.1"/>
</dbReference>
<accession>A0A1N7MN53</accession>
<proteinExistence type="predicted"/>
<dbReference type="PANTHER" id="PTHR40278:SF1">
    <property type="entry name" value="DNA UTILIZATION PROTEIN HOFN"/>
    <property type="match status" value="1"/>
</dbReference>
<dbReference type="PANTHER" id="PTHR40278">
    <property type="entry name" value="DNA UTILIZATION PROTEIN HOFN"/>
    <property type="match status" value="1"/>
</dbReference>
<dbReference type="AlphaFoldDB" id="A0A1N7MN53"/>
<keyword evidence="4" id="KW-1185">Reference proteome</keyword>
<name>A0A1N7MN53_9GAMM</name>
<keyword evidence="2" id="KW-0472">Membrane</keyword>
<dbReference type="EMBL" id="FTOE01000006">
    <property type="protein sequence ID" value="SIS87584.1"/>
    <property type="molecule type" value="Genomic_DNA"/>
</dbReference>
<sequence>MKQRINLLPPRPIVERDFLSFGYVISGVMSVLVLCSLISGGLWYDINDTNLRLNQLDDERQQQKQQLDKLGVMQRQRTPDVELMAYRDRVKQTVLSKQRLAGLLETVQPDRRQGFSEGLLAFSNSTPDKVWITGFKMTTGSLVLDVAGESADVSQIPLLLRQLTQQSVFQQISFAELVTERTEAQTYLFNAHGLIFGDDHD</sequence>
<gene>
    <name evidence="3" type="ORF">SAMN05421760_106215</name>
</gene>
<dbReference type="STRING" id="619304.SAMN05421760_106215"/>
<evidence type="ECO:0000313" key="4">
    <source>
        <dbReference type="Proteomes" id="UP000185999"/>
    </source>
</evidence>
<protein>
    <submittedName>
        <fullName evidence="3">Tfp pilus assembly protein PilN</fullName>
    </submittedName>
</protein>
<dbReference type="OrthoDB" id="6118611at2"/>
<evidence type="ECO:0000256" key="1">
    <source>
        <dbReference type="SAM" id="Coils"/>
    </source>
</evidence>
<feature type="coiled-coil region" evidence="1">
    <location>
        <begin position="46"/>
        <end position="73"/>
    </location>
</feature>
<dbReference type="Pfam" id="PF05137">
    <property type="entry name" value="PilN"/>
    <property type="match status" value="1"/>
</dbReference>
<organism evidence="3 4">
    <name type="scientific">Neptunomonas antarctica</name>
    <dbReference type="NCBI Taxonomy" id="619304"/>
    <lineage>
        <taxon>Bacteria</taxon>
        <taxon>Pseudomonadati</taxon>
        <taxon>Pseudomonadota</taxon>
        <taxon>Gammaproteobacteria</taxon>
        <taxon>Oceanospirillales</taxon>
        <taxon>Oceanospirillaceae</taxon>
        <taxon>Neptunomonas</taxon>
    </lineage>
</organism>
<reference evidence="4" key="1">
    <citation type="submission" date="2017-01" db="EMBL/GenBank/DDBJ databases">
        <authorList>
            <person name="Varghese N."/>
            <person name="Submissions S."/>
        </authorList>
    </citation>
    <scope>NUCLEOTIDE SEQUENCE [LARGE SCALE GENOMIC DNA]</scope>
    <source>
        <strain evidence="4">DSM 22306</strain>
    </source>
</reference>
<dbReference type="InterPro" id="IPR052534">
    <property type="entry name" value="Extracell_DNA_Util/SecSys_Comp"/>
</dbReference>
<dbReference type="Proteomes" id="UP000185999">
    <property type="component" value="Unassembled WGS sequence"/>
</dbReference>
<dbReference type="InterPro" id="IPR007813">
    <property type="entry name" value="PilN"/>
</dbReference>
<keyword evidence="2" id="KW-1133">Transmembrane helix</keyword>